<proteinExistence type="predicted"/>
<organism evidence="2">
    <name type="scientific">Rhizophora mucronata</name>
    <name type="common">Asiatic mangrove</name>
    <dbReference type="NCBI Taxonomy" id="61149"/>
    <lineage>
        <taxon>Eukaryota</taxon>
        <taxon>Viridiplantae</taxon>
        <taxon>Streptophyta</taxon>
        <taxon>Embryophyta</taxon>
        <taxon>Tracheophyta</taxon>
        <taxon>Spermatophyta</taxon>
        <taxon>Magnoliopsida</taxon>
        <taxon>eudicotyledons</taxon>
        <taxon>Gunneridae</taxon>
        <taxon>Pentapetalae</taxon>
        <taxon>rosids</taxon>
        <taxon>fabids</taxon>
        <taxon>Malpighiales</taxon>
        <taxon>Rhizophoraceae</taxon>
        <taxon>Rhizophora</taxon>
    </lineage>
</organism>
<feature type="compositionally biased region" description="Polar residues" evidence="1">
    <location>
        <begin position="19"/>
        <end position="29"/>
    </location>
</feature>
<evidence type="ECO:0000313" key="2">
    <source>
        <dbReference type="EMBL" id="MBX70993.1"/>
    </source>
</evidence>
<protein>
    <submittedName>
        <fullName evidence="2">Uncharacterized protein</fullName>
    </submittedName>
</protein>
<dbReference type="AlphaFoldDB" id="A0A2P2QVH2"/>
<dbReference type="EMBL" id="GGEC01090509">
    <property type="protein sequence ID" value="MBX70993.1"/>
    <property type="molecule type" value="Transcribed_RNA"/>
</dbReference>
<reference evidence="2" key="1">
    <citation type="submission" date="2018-02" db="EMBL/GenBank/DDBJ databases">
        <title>Rhizophora mucronata_Transcriptome.</title>
        <authorList>
            <person name="Meera S.P."/>
            <person name="Sreeshan A."/>
            <person name="Augustine A."/>
        </authorList>
    </citation>
    <scope>NUCLEOTIDE SEQUENCE</scope>
    <source>
        <tissue evidence="2">Leaf</tissue>
    </source>
</reference>
<sequence>MATARNLDSSRSHLVEPSTPLTTSSNLWQPSGMKASM</sequence>
<evidence type="ECO:0000256" key="1">
    <source>
        <dbReference type="SAM" id="MobiDB-lite"/>
    </source>
</evidence>
<feature type="region of interest" description="Disordered" evidence="1">
    <location>
        <begin position="1"/>
        <end position="37"/>
    </location>
</feature>
<accession>A0A2P2QVH2</accession>
<name>A0A2P2QVH2_RHIMU</name>